<evidence type="ECO:0000313" key="1">
    <source>
        <dbReference type="EMBL" id="KAB2017600.1"/>
    </source>
</evidence>
<dbReference type="OrthoDB" id="1016794at2759"/>
<evidence type="ECO:0000313" key="2">
    <source>
        <dbReference type="Proteomes" id="UP000327439"/>
    </source>
</evidence>
<protein>
    <submittedName>
        <fullName evidence="1">Uncharacterized protein</fullName>
    </submittedName>
</protein>
<name>A0A5J5QH99_GOSBA</name>
<dbReference type="EMBL" id="CM018222">
    <property type="protein sequence ID" value="KAB2017600.1"/>
    <property type="molecule type" value="Genomic_DNA"/>
</dbReference>
<dbReference type="AlphaFoldDB" id="A0A5J5QH99"/>
<sequence length="62" mass="7147">MGVMQNELAQLQVEFTRLDVRIDMRLKDFQEGIKSEVRFEGIFFWLSSKGASSGASYVRSRT</sequence>
<gene>
    <name evidence="1" type="ORF">ES319_D08G173500v1</name>
</gene>
<reference evidence="2" key="1">
    <citation type="journal article" date="2020" name="Nat. Genet.">
        <title>Genomic diversifications of five Gossypium allopolyploid species and their impact on cotton improvement.</title>
        <authorList>
            <person name="Chen Z.J."/>
            <person name="Sreedasyam A."/>
            <person name="Ando A."/>
            <person name="Song Q."/>
            <person name="De Santiago L.M."/>
            <person name="Hulse-Kemp A.M."/>
            <person name="Ding M."/>
            <person name="Ye W."/>
            <person name="Kirkbride R.C."/>
            <person name="Jenkins J."/>
            <person name="Plott C."/>
            <person name="Lovell J."/>
            <person name="Lin Y.M."/>
            <person name="Vaughn R."/>
            <person name="Liu B."/>
            <person name="Simpson S."/>
            <person name="Scheffler B.E."/>
            <person name="Wen L."/>
            <person name="Saski C.A."/>
            <person name="Grover C.E."/>
            <person name="Hu G."/>
            <person name="Conover J.L."/>
            <person name="Carlson J.W."/>
            <person name="Shu S."/>
            <person name="Boston L.B."/>
            <person name="Williams M."/>
            <person name="Peterson D.G."/>
            <person name="McGee K."/>
            <person name="Jones D.C."/>
            <person name="Wendel J.F."/>
            <person name="Stelly D.M."/>
            <person name="Grimwood J."/>
            <person name="Schmutz J."/>
        </authorList>
    </citation>
    <scope>NUCLEOTIDE SEQUENCE [LARGE SCALE GENOMIC DNA]</scope>
    <source>
        <strain evidence="2">cv. 3-79</strain>
    </source>
</reference>
<keyword evidence="2" id="KW-1185">Reference proteome</keyword>
<organism evidence="1 2">
    <name type="scientific">Gossypium barbadense</name>
    <name type="common">Sea Island cotton</name>
    <name type="synonym">Hibiscus barbadensis</name>
    <dbReference type="NCBI Taxonomy" id="3634"/>
    <lineage>
        <taxon>Eukaryota</taxon>
        <taxon>Viridiplantae</taxon>
        <taxon>Streptophyta</taxon>
        <taxon>Embryophyta</taxon>
        <taxon>Tracheophyta</taxon>
        <taxon>Spermatophyta</taxon>
        <taxon>Magnoliopsida</taxon>
        <taxon>eudicotyledons</taxon>
        <taxon>Gunneridae</taxon>
        <taxon>Pentapetalae</taxon>
        <taxon>rosids</taxon>
        <taxon>malvids</taxon>
        <taxon>Malvales</taxon>
        <taxon>Malvaceae</taxon>
        <taxon>Malvoideae</taxon>
        <taxon>Gossypium</taxon>
    </lineage>
</organism>
<accession>A0A5J5QH99</accession>
<proteinExistence type="predicted"/>
<dbReference type="Proteomes" id="UP000327439">
    <property type="component" value="Chromosome D08"/>
</dbReference>